<dbReference type="GeneID" id="36377404"/>
<dbReference type="RefSeq" id="XP_024504240.1">
    <property type="nucleotide sequence ID" value="XM_024650465.1"/>
</dbReference>
<sequence>MSKVMYFYRYLILKKFRNLFLQYYFVVFFPFVKMSFVCFICSEPFTSPGTKHSLYATNCGHLIGLSCMEKWKSTLSINNFKCPYCFNKMSKGDYHIIYDIPNEIFDPKNDGSVTTLIGTNKVTEQYLSKRFKQVPIFLKMLNESIDGNVELFDAHYGYILIVGVTLPKKKNSQFVGILSSHSGRKYFARLYEQSPLTTVVFNKYRKDVIEFSIGFKSGYLQIIKCSLDLSEVISNIGYYCDRGSILSISFIGKDQIAYSVEKHGIMVSKTNVFEDINWANLKDSERSFVTDLQKFTDNILLGIANNSIYVFEKYENSYVLYHDVDKEIIGFTVDLSTNMLVVFCDEDEIFEGKRIRSHFYVLCKIKEVMSIRGKRLTRKKYDTSVIKIIKINNNYLEVFENIEVIFIKGDGRFGIYSFLPNIKNNVLEAINIQNGIKCLSVEELEDSSKCRGVLCINEPIMLSPTFFKANIAVIFADKLVVLDFYCPFTDG</sequence>
<dbReference type="InterPro" id="IPR027370">
    <property type="entry name" value="Znf-RING_euk"/>
</dbReference>
<dbReference type="PANTHER" id="PTHR16047:SF7">
    <property type="entry name" value="E3 UBIQUITIN-PROTEIN LIGASE RFWD3"/>
    <property type="match status" value="1"/>
</dbReference>
<proteinExistence type="predicted"/>
<feature type="domain" description="RING-type" evidence="6">
    <location>
        <begin position="38"/>
        <end position="85"/>
    </location>
</feature>
<keyword evidence="2 4" id="KW-0863">Zinc-finger</keyword>
<evidence type="ECO:0000313" key="9">
    <source>
        <dbReference type="WBParaSite" id="SRAE_1000329200.1"/>
    </source>
</evidence>
<dbReference type="WormBase" id="SRAE_1000329200">
    <property type="protein sequence ID" value="SRP06944"/>
    <property type="gene ID" value="WBGene00259909"/>
</dbReference>
<dbReference type="GO" id="GO:0036297">
    <property type="term" value="P:interstrand cross-link repair"/>
    <property type="evidence" value="ECO:0007669"/>
    <property type="project" value="InterPro"/>
</dbReference>
<dbReference type="EMBL" id="LN609528">
    <property type="protein sequence ID" value="CEF65039.1"/>
    <property type="molecule type" value="Genomic_DNA"/>
</dbReference>
<evidence type="ECO:0000259" key="6">
    <source>
        <dbReference type="PROSITE" id="PS50089"/>
    </source>
</evidence>
<dbReference type="AlphaFoldDB" id="A0A090MX94"/>
<feature type="transmembrane region" description="Helical" evidence="5">
    <location>
        <begin position="21"/>
        <end position="45"/>
    </location>
</feature>
<keyword evidence="1" id="KW-0479">Metal-binding</keyword>
<keyword evidence="5" id="KW-0472">Membrane</keyword>
<evidence type="ECO:0000256" key="1">
    <source>
        <dbReference type="ARBA" id="ARBA00022723"/>
    </source>
</evidence>
<dbReference type="InterPro" id="IPR037381">
    <property type="entry name" value="RFWD3"/>
</dbReference>
<keyword evidence="8" id="KW-1185">Reference proteome</keyword>
<gene>
    <name evidence="7 9 10" type="ORF">SRAE_1000329200</name>
</gene>
<evidence type="ECO:0000256" key="5">
    <source>
        <dbReference type="SAM" id="Phobius"/>
    </source>
</evidence>
<evidence type="ECO:0000313" key="10">
    <source>
        <dbReference type="WormBase" id="SRAE_1000329200"/>
    </source>
</evidence>
<keyword evidence="3" id="KW-0862">Zinc</keyword>
<dbReference type="PROSITE" id="PS50089">
    <property type="entry name" value="ZF_RING_2"/>
    <property type="match status" value="1"/>
</dbReference>
<accession>A0A090MX94</accession>
<dbReference type="GO" id="GO:0016567">
    <property type="term" value="P:protein ubiquitination"/>
    <property type="evidence" value="ECO:0007669"/>
    <property type="project" value="InterPro"/>
</dbReference>
<dbReference type="InterPro" id="IPR013083">
    <property type="entry name" value="Znf_RING/FYVE/PHD"/>
</dbReference>
<dbReference type="Proteomes" id="UP000035682">
    <property type="component" value="Unplaced"/>
</dbReference>
<evidence type="ECO:0000256" key="2">
    <source>
        <dbReference type="ARBA" id="ARBA00022771"/>
    </source>
</evidence>
<dbReference type="GO" id="GO:0004842">
    <property type="term" value="F:ubiquitin-protein transferase activity"/>
    <property type="evidence" value="ECO:0007669"/>
    <property type="project" value="InterPro"/>
</dbReference>
<protein>
    <submittedName>
        <fullName evidence="7 9">Zinc finger, RING-type domain and Zinc finger, RING/FYVE/PHD-type domain-containing protein</fullName>
    </submittedName>
</protein>
<evidence type="ECO:0000256" key="4">
    <source>
        <dbReference type="PROSITE-ProRule" id="PRU00175"/>
    </source>
</evidence>
<reference evidence="7 8" key="1">
    <citation type="submission" date="2014-09" db="EMBL/GenBank/DDBJ databases">
        <authorList>
            <person name="Martin A.A."/>
        </authorList>
    </citation>
    <scope>NUCLEOTIDE SEQUENCE</scope>
    <source>
        <strain evidence="8">ED321</strain>
        <strain evidence="7">ED321 Heterogonic</strain>
    </source>
</reference>
<keyword evidence="5" id="KW-0812">Transmembrane</keyword>
<dbReference type="GO" id="GO:0008270">
    <property type="term" value="F:zinc ion binding"/>
    <property type="evidence" value="ECO:0007669"/>
    <property type="project" value="UniProtKB-KW"/>
</dbReference>
<evidence type="ECO:0000313" key="7">
    <source>
        <dbReference type="EMBL" id="CEF65039.1"/>
    </source>
</evidence>
<dbReference type="Gene3D" id="3.30.40.10">
    <property type="entry name" value="Zinc/RING finger domain, C3HC4 (zinc finger)"/>
    <property type="match status" value="1"/>
</dbReference>
<dbReference type="Pfam" id="PF13445">
    <property type="entry name" value="zf-RING_UBOX"/>
    <property type="match status" value="1"/>
</dbReference>
<dbReference type="InterPro" id="IPR001841">
    <property type="entry name" value="Znf_RING"/>
</dbReference>
<dbReference type="OrthoDB" id="5600418at2759"/>
<dbReference type="WBParaSite" id="SRAE_1000329200.1">
    <property type="protein sequence ID" value="SRAE_1000329200.1"/>
    <property type="gene ID" value="WBGene00259909"/>
</dbReference>
<evidence type="ECO:0000313" key="8">
    <source>
        <dbReference type="Proteomes" id="UP000035682"/>
    </source>
</evidence>
<reference evidence="9" key="2">
    <citation type="submission" date="2020-12" db="UniProtKB">
        <authorList>
            <consortium name="WormBaseParasite"/>
        </authorList>
    </citation>
    <scope>IDENTIFICATION</scope>
</reference>
<organism evidence="7">
    <name type="scientific">Strongyloides ratti</name>
    <name type="common">Parasitic roundworm</name>
    <dbReference type="NCBI Taxonomy" id="34506"/>
    <lineage>
        <taxon>Eukaryota</taxon>
        <taxon>Metazoa</taxon>
        <taxon>Ecdysozoa</taxon>
        <taxon>Nematoda</taxon>
        <taxon>Chromadorea</taxon>
        <taxon>Rhabditida</taxon>
        <taxon>Tylenchina</taxon>
        <taxon>Panagrolaimomorpha</taxon>
        <taxon>Strongyloidoidea</taxon>
        <taxon>Strongyloididae</taxon>
        <taxon>Strongyloides</taxon>
    </lineage>
</organism>
<evidence type="ECO:0000256" key="3">
    <source>
        <dbReference type="ARBA" id="ARBA00022833"/>
    </source>
</evidence>
<dbReference type="PANTHER" id="PTHR16047">
    <property type="entry name" value="RFWD3 PROTEIN"/>
    <property type="match status" value="1"/>
</dbReference>
<dbReference type="GO" id="GO:0005634">
    <property type="term" value="C:nucleus"/>
    <property type="evidence" value="ECO:0007669"/>
    <property type="project" value="InterPro"/>
</dbReference>
<dbReference type="SUPFAM" id="SSF57850">
    <property type="entry name" value="RING/U-box"/>
    <property type="match status" value="1"/>
</dbReference>
<name>A0A090MX94_STRRB</name>
<keyword evidence="5" id="KW-1133">Transmembrane helix</keyword>
<dbReference type="CTD" id="36377404"/>
<dbReference type="STRING" id="34506.A0A090MX94"/>